<dbReference type="AlphaFoldDB" id="A0A975Q3P7"/>
<evidence type="ECO:0000256" key="4">
    <source>
        <dbReference type="ARBA" id="ARBA00022801"/>
    </source>
</evidence>
<dbReference type="InterPro" id="IPR000871">
    <property type="entry name" value="Beta-lactam_class-A"/>
</dbReference>
<dbReference type="EMBL" id="CP073910">
    <property type="protein sequence ID" value="QUT08139.1"/>
    <property type="molecule type" value="Genomic_DNA"/>
</dbReference>
<keyword evidence="10" id="KW-1185">Reference proteome</keyword>
<gene>
    <name evidence="9" type="primary">bla</name>
    <name evidence="9" type="ORF">KFK14_06065</name>
</gene>
<dbReference type="PANTHER" id="PTHR35333:SF3">
    <property type="entry name" value="BETA-LACTAMASE-TYPE TRANSPEPTIDASE FOLD CONTAINING PROTEIN"/>
    <property type="match status" value="1"/>
</dbReference>
<proteinExistence type="inferred from homology"/>
<dbReference type="InterPro" id="IPR023650">
    <property type="entry name" value="Beta-lactam_class-A_AS"/>
</dbReference>
<feature type="compositionally biased region" description="Low complexity" evidence="7">
    <location>
        <begin position="33"/>
        <end position="58"/>
    </location>
</feature>
<evidence type="ECO:0000256" key="7">
    <source>
        <dbReference type="SAM" id="MobiDB-lite"/>
    </source>
</evidence>
<evidence type="ECO:0000313" key="10">
    <source>
        <dbReference type="Proteomes" id="UP000681425"/>
    </source>
</evidence>
<dbReference type="Proteomes" id="UP000681425">
    <property type="component" value="Chromosome"/>
</dbReference>
<evidence type="ECO:0000256" key="1">
    <source>
        <dbReference type="ARBA" id="ARBA00001526"/>
    </source>
</evidence>
<organism evidence="9 10">
    <name type="scientific">Sphingobium phenoxybenzoativorans</name>
    <dbReference type="NCBI Taxonomy" id="1592790"/>
    <lineage>
        <taxon>Bacteria</taxon>
        <taxon>Pseudomonadati</taxon>
        <taxon>Pseudomonadota</taxon>
        <taxon>Alphaproteobacteria</taxon>
        <taxon>Sphingomonadales</taxon>
        <taxon>Sphingomonadaceae</taxon>
        <taxon>Sphingobium</taxon>
    </lineage>
</organism>
<comment type="similarity">
    <text evidence="2 6">Belongs to the class-A beta-lactamase family.</text>
</comment>
<keyword evidence="5 6" id="KW-0046">Antibiotic resistance</keyword>
<dbReference type="InterPro" id="IPR045155">
    <property type="entry name" value="Beta-lactam_cat"/>
</dbReference>
<accession>A0A975Q3P7</accession>
<protein>
    <recommendedName>
        <fullName evidence="3 6">Beta-lactamase</fullName>
        <ecNumber evidence="3 6">3.5.2.6</ecNumber>
    </recommendedName>
</protein>
<feature type="region of interest" description="Disordered" evidence="7">
    <location>
        <begin position="1"/>
        <end position="61"/>
    </location>
</feature>
<evidence type="ECO:0000313" key="9">
    <source>
        <dbReference type="EMBL" id="QUT08139.1"/>
    </source>
</evidence>
<dbReference type="EC" id="3.5.2.6" evidence="3 6"/>
<name>A0A975Q3P7_9SPHN</name>
<dbReference type="InterPro" id="IPR012338">
    <property type="entry name" value="Beta-lactam/transpept-like"/>
</dbReference>
<dbReference type="SUPFAM" id="SSF56601">
    <property type="entry name" value="beta-lactamase/transpeptidase-like"/>
    <property type="match status" value="1"/>
</dbReference>
<dbReference type="GO" id="GO:0046677">
    <property type="term" value="P:response to antibiotic"/>
    <property type="evidence" value="ECO:0007669"/>
    <property type="project" value="UniProtKB-UniRule"/>
</dbReference>
<dbReference type="PANTHER" id="PTHR35333">
    <property type="entry name" value="BETA-LACTAMASE"/>
    <property type="match status" value="1"/>
</dbReference>
<dbReference type="GO" id="GO:0030655">
    <property type="term" value="P:beta-lactam antibiotic catabolic process"/>
    <property type="evidence" value="ECO:0007669"/>
    <property type="project" value="InterPro"/>
</dbReference>
<dbReference type="KEGG" id="spph:KFK14_06065"/>
<dbReference type="PRINTS" id="PR00118">
    <property type="entry name" value="BLACTAMASEA"/>
</dbReference>
<evidence type="ECO:0000256" key="2">
    <source>
        <dbReference type="ARBA" id="ARBA00009009"/>
    </source>
</evidence>
<dbReference type="PROSITE" id="PS00146">
    <property type="entry name" value="BETA_LACTAMASE_A"/>
    <property type="match status" value="1"/>
</dbReference>
<comment type="catalytic activity">
    <reaction evidence="1 6">
        <text>a beta-lactam + H2O = a substituted beta-amino acid</text>
        <dbReference type="Rhea" id="RHEA:20401"/>
        <dbReference type="ChEBI" id="CHEBI:15377"/>
        <dbReference type="ChEBI" id="CHEBI:35627"/>
        <dbReference type="ChEBI" id="CHEBI:140347"/>
        <dbReference type="EC" id="3.5.2.6"/>
    </reaction>
</comment>
<evidence type="ECO:0000259" key="8">
    <source>
        <dbReference type="Pfam" id="PF13354"/>
    </source>
</evidence>
<dbReference type="GO" id="GO:0008800">
    <property type="term" value="F:beta-lactamase activity"/>
    <property type="evidence" value="ECO:0007669"/>
    <property type="project" value="UniProtKB-UniRule"/>
</dbReference>
<keyword evidence="4 6" id="KW-0378">Hydrolase</keyword>
<dbReference type="Gene3D" id="3.40.710.10">
    <property type="entry name" value="DD-peptidase/beta-lactamase superfamily"/>
    <property type="match status" value="1"/>
</dbReference>
<evidence type="ECO:0000256" key="5">
    <source>
        <dbReference type="ARBA" id="ARBA00023251"/>
    </source>
</evidence>
<feature type="domain" description="Beta-lactamase class A catalytic" evidence="8">
    <location>
        <begin position="73"/>
        <end position="284"/>
    </location>
</feature>
<dbReference type="NCBIfam" id="NF033103">
    <property type="entry name" value="bla_class_A"/>
    <property type="match status" value="1"/>
</dbReference>
<sequence length="319" mass="33474">MTAPVHADPEPQNVPFRLEYLEGLKPGSEPSTEAEPSTGAEPTTAPEPAQPAPGGDPAAIEEASGGRLGIALVDSKGAMLLGFNREERFAMCSTFKAPLAAAVLMGAEQNRYGMEGTLPIKQSDLLDYAPVVKANLAKGRMPIADLAKAAVQVSDNSAANLLLPLVGGPQGLTAFFRKHGDEVTRLDRNEPTLNENAQGDERDTTSPAAMATVMARLLFQDMPAPAAGQLRGWLEGSTTGGKRIRAGLPAGWKAGDKTGSCGTAFNDVAVLRSPRGNDYVLAIYLDRPTVPDAKADATIAEATRAVMDMLVRIDRGRGG</sequence>
<evidence type="ECO:0000256" key="3">
    <source>
        <dbReference type="ARBA" id="ARBA00012865"/>
    </source>
</evidence>
<evidence type="ECO:0000256" key="6">
    <source>
        <dbReference type="RuleBase" id="RU361140"/>
    </source>
</evidence>
<reference evidence="9" key="1">
    <citation type="submission" date="2021-04" db="EMBL/GenBank/DDBJ databases">
        <title>Isolation of p-tert-butylphenol degrading bacteria Sphingobium phenoxybenzoativorans Tas13 from active sludge.</title>
        <authorList>
            <person name="Li Y."/>
        </authorList>
    </citation>
    <scope>NUCLEOTIDE SEQUENCE</scope>
    <source>
        <strain evidence="9">Tas13</strain>
    </source>
</reference>
<dbReference type="Pfam" id="PF13354">
    <property type="entry name" value="Beta-lactamase2"/>
    <property type="match status" value="1"/>
</dbReference>